<evidence type="ECO:0000313" key="4">
    <source>
        <dbReference type="Proteomes" id="UP000019140"/>
    </source>
</evidence>
<dbReference type="InterPro" id="IPR052701">
    <property type="entry name" value="GAG_Ulvan_Degrading_Sulfatases"/>
</dbReference>
<dbReference type="HOGENOM" id="CLU_418386_0_0_7"/>
<name>W4LLQ8_9BACT</name>
<comment type="caution">
    <text evidence="3">The sequence shown here is derived from an EMBL/GenBank/DDBJ whole genome shotgun (WGS) entry which is preliminary data.</text>
</comment>
<feature type="domain" description="Sulfatase N-terminal" evidence="2">
    <location>
        <begin position="139"/>
        <end position="459"/>
    </location>
</feature>
<organism evidence="3 4">
    <name type="scientific">Candidatus Entotheonella gemina</name>
    <dbReference type="NCBI Taxonomy" id="1429439"/>
    <lineage>
        <taxon>Bacteria</taxon>
        <taxon>Pseudomonadati</taxon>
        <taxon>Nitrospinota/Tectimicrobiota group</taxon>
        <taxon>Candidatus Tectimicrobiota</taxon>
        <taxon>Candidatus Entotheonellia</taxon>
        <taxon>Candidatus Entotheonellales</taxon>
        <taxon>Candidatus Entotheonellaceae</taxon>
        <taxon>Candidatus Entotheonella</taxon>
    </lineage>
</organism>
<dbReference type="PANTHER" id="PTHR43751">
    <property type="entry name" value="SULFATASE"/>
    <property type="match status" value="1"/>
</dbReference>
<dbReference type="Pfam" id="PF00884">
    <property type="entry name" value="Sulfatase"/>
    <property type="match status" value="1"/>
</dbReference>
<keyword evidence="1" id="KW-0812">Transmembrane</keyword>
<feature type="transmembrane region" description="Helical" evidence="1">
    <location>
        <begin position="93"/>
        <end position="115"/>
    </location>
</feature>
<dbReference type="Gene3D" id="3.40.720.10">
    <property type="entry name" value="Alkaline Phosphatase, subunit A"/>
    <property type="match status" value="1"/>
</dbReference>
<keyword evidence="1" id="KW-1133">Transmembrane helix</keyword>
<dbReference type="SUPFAM" id="SSF53649">
    <property type="entry name" value="Alkaline phosphatase-like"/>
    <property type="match status" value="1"/>
</dbReference>
<dbReference type="InterPro" id="IPR017850">
    <property type="entry name" value="Alkaline_phosphatase_core_sf"/>
</dbReference>
<keyword evidence="1" id="KW-0472">Membrane</keyword>
<dbReference type="InterPro" id="IPR000917">
    <property type="entry name" value="Sulfatase_N"/>
</dbReference>
<keyword evidence="4" id="KW-1185">Reference proteome</keyword>
<feature type="transmembrane region" description="Helical" evidence="1">
    <location>
        <begin position="55"/>
        <end position="73"/>
    </location>
</feature>
<gene>
    <name evidence="3" type="ORF">ETSY2_41970</name>
</gene>
<sequence length="587" mass="64984">MVIAVGIHLVRGAPKSVSRHMARLGAALVAAVALSYLVVGFTYRLGLPLLKLSNLLAYLASIVMAAGIGWLFYRFVHAVLSRVARNGRAPGRLRIGVPAILALGLAVIILLPPVFLRKMPIVQQAATTPTTDGVQAAQPNIVFILIDTLRADHLPMYGYSRQTAPNLSALAEQGMTFTSMYAQSSYTRPSVATLFSSLYPTVHKTNYGRDFLPSSIVTLAETLHEAGYETFGTSANSNVAPMFGFAQGFDAFSVSNLKSSLRLTMLGSVIEDAFGDRGFRILETAIVPRAEVITDDALKWSARNCKKPCFLYVHYIDPHAPYSPPSPYDQAFDRQSDPPIRVGGVDPIPLAKGPKRQAWVGKTLDQYDGEILYTDHHIGRLLKGLKQFGILEQALVIVTSDHGEEFYEHGHQSHGNTLYEEVLRVPFMLSWPSRIPAGSTYENVAGLIDVMPTLLNFLDIAPPSGLQGISFADDLTKAGTAKPEKRFFAQLITDRLGLEMVRHRQYKFMRHVHGPREEYEELYDLQRDPLERTNMAQQPRAPVAVWRKDLDLFNKYAHQAASLVPKEQSGQLSPEVERALRALGYIK</sequence>
<protein>
    <recommendedName>
        <fullName evidence="2">Sulfatase N-terminal domain-containing protein</fullName>
    </recommendedName>
</protein>
<evidence type="ECO:0000256" key="1">
    <source>
        <dbReference type="SAM" id="Phobius"/>
    </source>
</evidence>
<evidence type="ECO:0000259" key="2">
    <source>
        <dbReference type="Pfam" id="PF00884"/>
    </source>
</evidence>
<accession>W4LLQ8</accession>
<dbReference type="EMBL" id="AZHX01001896">
    <property type="protein sequence ID" value="ETW98912.1"/>
    <property type="molecule type" value="Genomic_DNA"/>
</dbReference>
<dbReference type="PANTHER" id="PTHR43751:SF3">
    <property type="entry name" value="SULFATASE N-TERMINAL DOMAIN-CONTAINING PROTEIN"/>
    <property type="match status" value="1"/>
</dbReference>
<dbReference type="Proteomes" id="UP000019140">
    <property type="component" value="Unassembled WGS sequence"/>
</dbReference>
<dbReference type="AlphaFoldDB" id="W4LLQ8"/>
<dbReference type="CDD" id="cd16148">
    <property type="entry name" value="sulfatase_like"/>
    <property type="match status" value="1"/>
</dbReference>
<evidence type="ECO:0000313" key="3">
    <source>
        <dbReference type="EMBL" id="ETW98912.1"/>
    </source>
</evidence>
<proteinExistence type="predicted"/>
<feature type="transmembrane region" description="Helical" evidence="1">
    <location>
        <begin position="21"/>
        <end position="43"/>
    </location>
</feature>
<reference evidence="3 4" key="1">
    <citation type="journal article" date="2014" name="Nature">
        <title>An environmental bacterial taxon with a large and distinct metabolic repertoire.</title>
        <authorList>
            <person name="Wilson M.C."/>
            <person name="Mori T."/>
            <person name="Ruckert C."/>
            <person name="Uria A.R."/>
            <person name="Helf M.J."/>
            <person name="Takada K."/>
            <person name="Gernert C."/>
            <person name="Steffens U.A."/>
            <person name="Heycke N."/>
            <person name="Schmitt S."/>
            <person name="Rinke C."/>
            <person name="Helfrich E.J."/>
            <person name="Brachmann A.O."/>
            <person name="Gurgui C."/>
            <person name="Wakimoto T."/>
            <person name="Kracht M."/>
            <person name="Crusemann M."/>
            <person name="Hentschel U."/>
            <person name="Abe I."/>
            <person name="Matsunaga S."/>
            <person name="Kalinowski J."/>
            <person name="Takeyama H."/>
            <person name="Piel J."/>
        </authorList>
    </citation>
    <scope>NUCLEOTIDE SEQUENCE [LARGE SCALE GENOMIC DNA]</scope>
    <source>
        <strain evidence="4">TSY2</strain>
    </source>
</reference>